<protein>
    <submittedName>
        <fullName evidence="3">DUF4340 domain-containing protein</fullName>
    </submittedName>
</protein>
<dbReference type="InterPro" id="IPR025641">
    <property type="entry name" value="DUF4340"/>
</dbReference>
<reference evidence="3" key="2">
    <citation type="journal article" date="2021" name="PeerJ">
        <title>Extensive microbial diversity within the chicken gut microbiome revealed by metagenomics and culture.</title>
        <authorList>
            <person name="Gilroy R."/>
            <person name="Ravi A."/>
            <person name="Getino M."/>
            <person name="Pursley I."/>
            <person name="Horton D.L."/>
            <person name="Alikhan N.F."/>
            <person name="Baker D."/>
            <person name="Gharbi K."/>
            <person name="Hall N."/>
            <person name="Watson M."/>
            <person name="Adriaenssens E.M."/>
            <person name="Foster-Nyarko E."/>
            <person name="Jarju S."/>
            <person name="Secka A."/>
            <person name="Antonio M."/>
            <person name="Oren A."/>
            <person name="Chaudhuri R.R."/>
            <person name="La Ragione R."/>
            <person name="Hildebrand F."/>
            <person name="Pallen M.J."/>
        </authorList>
    </citation>
    <scope>NUCLEOTIDE SEQUENCE</scope>
    <source>
        <strain evidence="3">10532</strain>
    </source>
</reference>
<dbReference type="Pfam" id="PF14238">
    <property type="entry name" value="DUF4340"/>
    <property type="match status" value="1"/>
</dbReference>
<feature type="transmembrane region" description="Helical" evidence="1">
    <location>
        <begin position="9"/>
        <end position="29"/>
    </location>
</feature>
<keyword evidence="1" id="KW-1133">Transmembrane helix</keyword>
<gene>
    <name evidence="3" type="ORF">IAA81_04970</name>
</gene>
<proteinExistence type="predicted"/>
<evidence type="ECO:0000313" key="3">
    <source>
        <dbReference type="EMBL" id="MBO8457565.1"/>
    </source>
</evidence>
<organism evidence="3 4">
    <name type="scientific">Candidatus Gallitreponema excrementavium</name>
    <dbReference type="NCBI Taxonomy" id="2840840"/>
    <lineage>
        <taxon>Bacteria</taxon>
        <taxon>Pseudomonadati</taxon>
        <taxon>Spirochaetota</taxon>
        <taxon>Spirochaetia</taxon>
        <taxon>Spirochaetales</taxon>
        <taxon>Candidatus Gallitreponema</taxon>
    </lineage>
</organism>
<dbReference type="AlphaFoldDB" id="A0A9D9N2A6"/>
<dbReference type="Proteomes" id="UP000823638">
    <property type="component" value="Unassembled WGS sequence"/>
</dbReference>
<reference evidence="3" key="1">
    <citation type="submission" date="2020-10" db="EMBL/GenBank/DDBJ databases">
        <authorList>
            <person name="Gilroy R."/>
        </authorList>
    </citation>
    <scope>NUCLEOTIDE SEQUENCE</scope>
    <source>
        <strain evidence="3">10532</strain>
    </source>
</reference>
<dbReference type="EMBL" id="JADIMM010000070">
    <property type="protein sequence ID" value="MBO8457565.1"/>
    <property type="molecule type" value="Genomic_DNA"/>
</dbReference>
<sequence length="315" mass="35879">MENRENKIIFSLIVANIVLIIIFCSGLMLKSHKKNLNSARLAFIPENSMISRILLVSGNESLELQNTDNGWRGVKDSFDFLTDENVVNGFLEELKKIHPAVILSSSLSEIHRYGLDEDNVFKIKLFAENGTVISDLNFGFENNLGENISYYSGIDNHIYSIDGAISSYLNLKTSYWGELDLFYKGFDYNKLQGFTFISYDTSGSIENRVEIIKNDVNSWSLNNSFNNSKPVILPDTDIKEYFRKVSLLRALDISNAGRDKMPGEKYSLTFQWGDGSVDSFLIYEEAEDMTLFSGFSDTWYTISSYTLEKLLPDFL</sequence>
<evidence type="ECO:0000256" key="1">
    <source>
        <dbReference type="SAM" id="Phobius"/>
    </source>
</evidence>
<keyword evidence="1" id="KW-0812">Transmembrane</keyword>
<evidence type="ECO:0000259" key="2">
    <source>
        <dbReference type="Pfam" id="PF14238"/>
    </source>
</evidence>
<evidence type="ECO:0000313" key="4">
    <source>
        <dbReference type="Proteomes" id="UP000823638"/>
    </source>
</evidence>
<comment type="caution">
    <text evidence="3">The sequence shown here is derived from an EMBL/GenBank/DDBJ whole genome shotgun (WGS) entry which is preliminary data.</text>
</comment>
<feature type="domain" description="DUF4340" evidence="2">
    <location>
        <begin position="79"/>
        <end position="254"/>
    </location>
</feature>
<name>A0A9D9N2A6_9SPIR</name>
<accession>A0A9D9N2A6</accession>
<keyword evidence="1" id="KW-0472">Membrane</keyword>